<evidence type="ECO:0000256" key="1">
    <source>
        <dbReference type="SAM" id="SignalP"/>
    </source>
</evidence>
<keyword evidence="4" id="KW-1185">Reference proteome</keyword>
<dbReference type="STRING" id="56484.A0A1Y2FAG2"/>
<sequence>MRQSTSLLLAGLAGLVNAQSTPIVYVTTYVTRCDCPATTLGVTQSARSSAAAQVAPTGLVVVAGQPARSSAPAVVVAAGASPVVAPVVVASIKAVPAVVAAAPAPVAPAPVANNVATPAAPKVNTPVVAAAAPPTAASPVIVAPAVIAPTGPAACPATAHQNFLGSKSYPRIITPVSTTNPARVYGPQYFASIGNGNTTIFTFDYQKAGTCTIEFKFPTKEYIKSLQGTTDWTVSGPGGPNVPVTLYTLATVADANASFQSKPARISAVTGTLIPGTNTTLTTFACPVGKSVSYELVAESGQALTFFEDYNPPPLGLLLLQC</sequence>
<feature type="domain" description="Ubiquitin 3 binding protein But2 C-terminal" evidence="2">
    <location>
        <begin position="169"/>
        <end position="312"/>
    </location>
</feature>
<reference evidence="3 4" key="1">
    <citation type="submission" date="2016-07" db="EMBL/GenBank/DDBJ databases">
        <title>Pervasive Adenine N6-methylation of Active Genes in Fungi.</title>
        <authorList>
            <consortium name="DOE Joint Genome Institute"/>
            <person name="Mondo S.J."/>
            <person name="Dannebaum R.O."/>
            <person name="Kuo R.C."/>
            <person name="Labutti K."/>
            <person name="Haridas S."/>
            <person name="Kuo A."/>
            <person name="Salamov A."/>
            <person name="Ahrendt S.R."/>
            <person name="Lipzen A."/>
            <person name="Sullivan W."/>
            <person name="Andreopoulos W.B."/>
            <person name="Clum A."/>
            <person name="Lindquist E."/>
            <person name="Daum C."/>
            <person name="Ramamoorthy G.K."/>
            <person name="Gryganskyi A."/>
            <person name="Culley D."/>
            <person name="Magnuson J.K."/>
            <person name="James T.Y."/>
            <person name="O'Malley M.A."/>
            <person name="Stajich J.E."/>
            <person name="Spatafora J.W."/>
            <person name="Visel A."/>
            <person name="Grigoriev I.V."/>
        </authorList>
    </citation>
    <scope>NUCLEOTIDE SEQUENCE [LARGE SCALE GENOMIC DNA]</scope>
    <source>
        <strain evidence="3 4">12-1054</strain>
    </source>
</reference>
<dbReference type="EMBL" id="MCFI01000012">
    <property type="protein sequence ID" value="ORY80898.1"/>
    <property type="molecule type" value="Genomic_DNA"/>
</dbReference>
<organism evidence="3 4">
    <name type="scientific">Protomyces lactucae-debilis</name>
    <dbReference type="NCBI Taxonomy" id="2754530"/>
    <lineage>
        <taxon>Eukaryota</taxon>
        <taxon>Fungi</taxon>
        <taxon>Dikarya</taxon>
        <taxon>Ascomycota</taxon>
        <taxon>Taphrinomycotina</taxon>
        <taxon>Taphrinomycetes</taxon>
        <taxon>Taphrinales</taxon>
        <taxon>Protomycetaceae</taxon>
        <taxon>Protomyces</taxon>
    </lineage>
</organism>
<accession>A0A1Y2FAG2</accession>
<feature type="signal peptide" evidence="1">
    <location>
        <begin position="1"/>
        <end position="18"/>
    </location>
</feature>
<dbReference type="GeneID" id="63788967"/>
<dbReference type="Pfam" id="PF09792">
    <property type="entry name" value="But2"/>
    <property type="match status" value="1"/>
</dbReference>
<dbReference type="RefSeq" id="XP_040724543.1">
    <property type="nucleotide sequence ID" value="XM_040872368.1"/>
</dbReference>
<protein>
    <submittedName>
        <fullName evidence="3">Ubiquitin 3 binding protein But2 C-terminal domain-domain-containing protein</fullName>
    </submittedName>
</protein>
<dbReference type="PANTHER" id="PTHR39613:SF1">
    <property type="entry name" value="ANCHORED CELL WALL PROTEIN, PUTATIVE (AFU_ORTHOLOGUE AFUA_4G08960)-RELATED"/>
    <property type="match status" value="1"/>
</dbReference>
<dbReference type="InterPro" id="IPR018620">
    <property type="entry name" value="Ubiquitin3-bd_protein_But2_C"/>
</dbReference>
<gene>
    <name evidence="3" type="ORF">BCR37DRAFT_57127</name>
</gene>
<feature type="chain" id="PRO_5013164012" evidence="1">
    <location>
        <begin position="19"/>
        <end position="322"/>
    </location>
</feature>
<dbReference type="Proteomes" id="UP000193685">
    <property type="component" value="Unassembled WGS sequence"/>
</dbReference>
<keyword evidence="1" id="KW-0732">Signal</keyword>
<dbReference type="PANTHER" id="PTHR39613">
    <property type="entry name" value="ANCHORED CELL WALL PROTEIN, PUTATIVE (AFU_ORTHOLOGUE AFUA_4G08960)-RELATED"/>
    <property type="match status" value="1"/>
</dbReference>
<dbReference type="AlphaFoldDB" id="A0A1Y2FAG2"/>
<evidence type="ECO:0000313" key="4">
    <source>
        <dbReference type="Proteomes" id="UP000193685"/>
    </source>
</evidence>
<evidence type="ECO:0000313" key="3">
    <source>
        <dbReference type="EMBL" id="ORY80898.1"/>
    </source>
</evidence>
<comment type="caution">
    <text evidence="3">The sequence shown here is derived from an EMBL/GenBank/DDBJ whole genome shotgun (WGS) entry which is preliminary data.</text>
</comment>
<proteinExistence type="predicted"/>
<dbReference type="OrthoDB" id="4657524at2759"/>
<name>A0A1Y2FAG2_PROLT</name>
<evidence type="ECO:0000259" key="2">
    <source>
        <dbReference type="Pfam" id="PF09792"/>
    </source>
</evidence>